<evidence type="ECO:0000256" key="1">
    <source>
        <dbReference type="ARBA" id="ARBA00023015"/>
    </source>
</evidence>
<proteinExistence type="predicted"/>
<protein>
    <submittedName>
        <fullName evidence="5">AraC family transcriptional regulator</fullName>
    </submittedName>
</protein>
<gene>
    <name evidence="5" type="ORF">PAT3040_06028</name>
</gene>
<dbReference type="InterPro" id="IPR014710">
    <property type="entry name" value="RmlC-like_jellyroll"/>
</dbReference>
<dbReference type="Pfam" id="PF12833">
    <property type="entry name" value="HTH_18"/>
    <property type="match status" value="1"/>
</dbReference>
<dbReference type="InterPro" id="IPR020449">
    <property type="entry name" value="Tscrpt_reg_AraC-type_HTH"/>
</dbReference>
<organism evidence="5 6">
    <name type="scientific">Paenibacillus agaridevorans</name>
    <dbReference type="NCBI Taxonomy" id="171404"/>
    <lineage>
        <taxon>Bacteria</taxon>
        <taxon>Bacillati</taxon>
        <taxon>Bacillota</taxon>
        <taxon>Bacilli</taxon>
        <taxon>Bacillales</taxon>
        <taxon>Paenibacillaceae</taxon>
        <taxon>Paenibacillus</taxon>
    </lineage>
</organism>
<dbReference type="CDD" id="cd02208">
    <property type="entry name" value="cupin_RmlC-like"/>
    <property type="match status" value="1"/>
</dbReference>
<dbReference type="PANTHER" id="PTHR43280">
    <property type="entry name" value="ARAC-FAMILY TRANSCRIPTIONAL REGULATOR"/>
    <property type="match status" value="1"/>
</dbReference>
<dbReference type="InterPro" id="IPR018062">
    <property type="entry name" value="HTH_AraC-typ_CS"/>
</dbReference>
<dbReference type="InterPro" id="IPR037923">
    <property type="entry name" value="HTH-like"/>
</dbReference>
<dbReference type="Gene3D" id="1.10.10.60">
    <property type="entry name" value="Homeodomain-like"/>
    <property type="match status" value="2"/>
</dbReference>
<keyword evidence="1" id="KW-0805">Transcription regulation</keyword>
<keyword evidence="2" id="KW-0238">DNA-binding</keyword>
<comment type="caution">
    <text evidence="5">The sequence shown here is derived from an EMBL/GenBank/DDBJ whole genome shotgun (WGS) entry which is preliminary data.</text>
</comment>
<dbReference type="AlphaFoldDB" id="A0A2R5EX07"/>
<evidence type="ECO:0000313" key="5">
    <source>
        <dbReference type="EMBL" id="GBG11236.1"/>
    </source>
</evidence>
<evidence type="ECO:0000256" key="2">
    <source>
        <dbReference type="ARBA" id="ARBA00023125"/>
    </source>
</evidence>
<dbReference type="InterPro" id="IPR003313">
    <property type="entry name" value="AraC-bd"/>
</dbReference>
<dbReference type="RefSeq" id="WP_108995579.1">
    <property type="nucleotide sequence ID" value="NZ_BDQX01000390.1"/>
</dbReference>
<dbReference type="EMBL" id="BDQX01000390">
    <property type="protein sequence ID" value="GBG11236.1"/>
    <property type="molecule type" value="Genomic_DNA"/>
</dbReference>
<accession>A0A2R5EX07</accession>
<dbReference type="InterPro" id="IPR009057">
    <property type="entry name" value="Homeodomain-like_sf"/>
</dbReference>
<keyword evidence="3" id="KW-0804">Transcription</keyword>
<reference evidence="5 6" key="1">
    <citation type="submission" date="2017-08" db="EMBL/GenBank/DDBJ databases">
        <title>Substantial Increase in Enzyme Production by Combined Drug-Resistance Mutations in Paenibacillus agaridevorans.</title>
        <authorList>
            <person name="Tanaka Y."/>
            <person name="Funane K."/>
            <person name="Hosaka T."/>
            <person name="Shiwa Y."/>
            <person name="Fujita N."/>
            <person name="Miyazaki T."/>
            <person name="Yoshikawa H."/>
            <person name="Murakami K."/>
            <person name="Kasahara K."/>
            <person name="Inaoka T."/>
            <person name="Hiraga Y."/>
            <person name="Ochi K."/>
        </authorList>
    </citation>
    <scope>NUCLEOTIDE SEQUENCE [LARGE SCALE GENOMIC DNA]</scope>
    <source>
        <strain evidence="5 6">T-3040</strain>
    </source>
</reference>
<sequence length="264" mass="30770">MMEKDMQARSFIGNADQSWADEGFHVHPSLEITILLEGSGAVEWLQGRSDLETGHTIIVPPDLPHRFEGMGRNRFGLIQLEHCPPAVVELLNRFRINGEPRIFRLSRLDKERFEALFREWLRLFSTPLQETARAYRAWIEVLLLFLLEHSQTGQQPISIAKAADFIRENLDKGLQISDLAQLAGMAESGFRRLFEQVYHMSPKRYQQQCRMAEAKWLLNSSDKELNEIARQIGFERLHSFSQWFRKLEGMSPSQWRKTQQINFG</sequence>
<dbReference type="Pfam" id="PF02311">
    <property type="entry name" value="AraC_binding"/>
    <property type="match status" value="1"/>
</dbReference>
<dbReference type="PROSITE" id="PS01124">
    <property type="entry name" value="HTH_ARAC_FAMILY_2"/>
    <property type="match status" value="1"/>
</dbReference>
<name>A0A2R5EX07_9BACL</name>
<dbReference type="PANTHER" id="PTHR43280:SF28">
    <property type="entry name" value="HTH-TYPE TRANSCRIPTIONAL ACTIVATOR RHAS"/>
    <property type="match status" value="1"/>
</dbReference>
<dbReference type="InterPro" id="IPR018060">
    <property type="entry name" value="HTH_AraC"/>
</dbReference>
<dbReference type="GO" id="GO:0043565">
    <property type="term" value="F:sequence-specific DNA binding"/>
    <property type="evidence" value="ECO:0007669"/>
    <property type="project" value="InterPro"/>
</dbReference>
<dbReference type="Proteomes" id="UP000245202">
    <property type="component" value="Unassembled WGS sequence"/>
</dbReference>
<feature type="domain" description="HTH araC/xylS-type" evidence="4">
    <location>
        <begin position="160"/>
        <end position="258"/>
    </location>
</feature>
<evidence type="ECO:0000259" key="4">
    <source>
        <dbReference type="PROSITE" id="PS01124"/>
    </source>
</evidence>
<evidence type="ECO:0000313" key="6">
    <source>
        <dbReference type="Proteomes" id="UP000245202"/>
    </source>
</evidence>
<evidence type="ECO:0000256" key="3">
    <source>
        <dbReference type="ARBA" id="ARBA00023163"/>
    </source>
</evidence>
<dbReference type="GO" id="GO:0003700">
    <property type="term" value="F:DNA-binding transcription factor activity"/>
    <property type="evidence" value="ECO:0007669"/>
    <property type="project" value="InterPro"/>
</dbReference>
<keyword evidence="6" id="KW-1185">Reference proteome</keyword>
<dbReference type="SUPFAM" id="SSF46689">
    <property type="entry name" value="Homeodomain-like"/>
    <property type="match status" value="2"/>
</dbReference>
<dbReference type="SMART" id="SM00342">
    <property type="entry name" value="HTH_ARAC"/>
    <property type="match status" value="1"/>
</dbReference>
<dbReference type="Gene3D" id="2.60.120.10">
    <property type="entry name" value="Jelly Rolls"/>
    <property type="match status" value="1"/>
</dbReference>
<dbReference type="PROSITE" id="PS00041">
    <property type="entry name" value="HTH_ARAC_FAMILY_1"/>
    <property type="match status" value="1"/>
</dbReference>
<dbReference type="PRINTS" id="PR00032">
    <property type="entry name" value="HTHARAC"/>
</dbReference>
<dbReference type="SUPFAM" id="SSF51215">
    <property type="entry name" value="Regulatory protein AraC"/>
    <property type="match status" value="1"/>
</dbReference>